<dbReference type="Proteomes" id="UP000037069">
    <property type="component" value="Unassembled WGS sequence"/>
</dbReference>
<evidence type="ECO:0000313" key="2">
    <source>
        <dbReference type="Proteomes" id="UP000037069"/>
    </source>
</evidence>
<dbReference type="AlphaFoldDB" id="A0A0L0BR30"/>
<gene>
    <name evidence="1" type="ORF">FF38_04650</name>
</gene>
<evidence type="ECO:0000313" key="1">
    <source>
        <dbReference type="EMBL" id="KNC22492.1"/>
    </source>
</evidence>
<dbReference type="EMBL" id="JRES01001493">
    <property type="protein sequence ID" value="KNC22492.1"/>
    <property type="molecule type" value="Genomic_DNA"/>
</dbReference>
<sequence length="273" mass="32092">DFYSNGKRGKIYNKLSNLKRLSKDIFKEKSSPEEDKTFEPEENVGVALQYLRLPTITADEFDLYWRKCARYRFKQISESKSTAEIFQMWPEYKKPSGSILINIDFEMKFPFAKQFSERWSSYRDKVIYLLQSKISNPAISKKMQQIHVFNEESVILTALWNMHHLFPPTQKVTSDMSGAKIRKKFSVLDSQESFAILAESEEEIDIKLKLLVLQGRNIQPKLLISGCLEDIKSIIVYFDGIKYPFLSIFPEESEIFYNFIQDFFYDIPTSKKI</sequence>
<reference evidence="1 2" key="1">
    <citation type="journal article" date="2015" name="Nat. Commun.">
        <title>Lucilia cuprina genome unlocks parasitic fly biology to underpin future interventions.</title>
        <authorList>
            <person name="Anstead C.A."/>
            <person name="Korhonen P.K."/>
            <person name="Young N.D."/>
            <person name="Hall R.S."/>
            <person name="Jex A.R."/>
            <person name="Murali S.C."/>
            <person name="Hughes D.S."/>
            <person name="Lee S.F."/>
            <person name="Perry T."/>
            <person name="Stroehlein A.J."/>
            <person name="Ansell B.R."/>
            <person name="Breugelmans B."/>
            <person name="Hofmann A."/>
            <person name="Qu J."/>
            <person name="Dugan S."/>
            <person name="Lee S.L."/>
            <person name="Chao H."/>
            <person name="Dinh H."/>
            <person name="Han Y."/>
            <person name="Doddapaneni H.V."/>
            <person name="Worley K.C."/>
            <person name="Muzny D.M."/>
            <person name="Ioannidis P."/>
            <person name="Waterhouse R.M."/>
            <person name="Zdobnov E.M."/>
            <person name="James P.J."/>
            <person name="Bagnall N.H."/>
            <person name="Kotze A.C."/>
            <person name="Gibbs R.A."/>
            <person name="Richards S."/>
            <person name="Batterham P."/>
            <person name="Gasser R.B."/>
        </authorList>
    </citation>
    <scope>NUCLEOTIDE SEQUENCE [LARGE SCALE GENOMIC DNA]</scope>
    <source>
        <strain evidence="1 2">LS</strain>
        <tissue evidence="1">Full body</tissue>
    </source>
</reference>
<name>A0A0L0BR30_LUCCU</name>
<dbReference type="OrthoDB" id="3598281at2759"/>
<protein>
    <submittedName>
        <fullName evidence="1">Uncharacterized protein</fullName>
    </submittedName>
</protein>
<organism evidence="1 2">
    <name type="scientific">Lucilia cuprina</name>
    <name type="common">Green bottle fly</name>
    <name type="synonym">Australian sheep blowfly</name>
    <dbReference type="NCBI Taxonomy" id="7375"/>
    <lineage>
        <taxon>Eukaryota</taxon>
        <taxon>Metazoa</taxon>
        <taxon>Ecdysozoa</taxon>
        <taxon>Arthropoda</taxon>
        <taxon>Hexapoda</taxon>
        <taxon>Insecta</taxon>
        <taxon>Pterygota</taxon>
        <taxon>Neoptera</taxon>
        <taxon>Endopterygota</taxon>
        <taxon>Diptera</taxon>
        <taxon>Brachycera</taxon>
        <taxon>Muscomorpha</taxon>
        <taxon>Oestroidea</taxon>
        <taxon>Calliphoridae</taxon>
        <taxon>Luciliinae</taxon>
        <taxon>Lucilia</taxon>
    </lineage>
</organism>
<keyword evidence="2" id="KW-1185">Reference proteome</keyword>
<feature type="non-terminal residue" evidence="1">
    <location>
        <position position="1"/>
    </location>
</feature>
<feature type="non-terminal residue" evidence="1">
    <location>
        <position position="273"/>
    </location>
</feature>
<proteinExistence type="predicted"/>
<comment type="caution">
    <text evidence="1">The sequence shown here is derived from an EMBL/GenBank/DDBJ whole genome shotgun (WGS) entry which is preliminary data.</text>
</comment>
<accession>A0A0L0BR30</accession>